<dbReference type="HOGENOM" id="CLU_027634_6_1_9"/>
<dbReference type="Gene3D" id="3.40.1190.20">
    <property type="match status" value="1"/>
</dbReference>
<keyword evidence="8" id="KW-1185">Reference proteome</keyword>
<evidence type="ECO:0000256" key="4">
    <source>
        <dbReference type="ARBA" id="ARBA00022777"/>
    </source>
</evidence>
<gene>
    <name evidence="7" type="ordered locus">Ethha_2002</name>
</gene>
<dbReference type="PANTHER" id="PTHR43085:SF1">
    <property type="entry name" value="PSEUDOURIDINE KINASE-RELATED"/>
    <property type="match status" value="1"/>
</dbReference>
<dbReference type="InterPro" id="IPR011611">
    <property type="entry name" value="PfkB_dom"/>
</dbReference>
<dbReference type="InterPro" id="IPR050306">
    <property type="entry name" value="PfkB_Carbo_kinase"/>
</dbReference>
<name>E6U348_ETHHY</name>
<dbReference type="eggNOG" id="COG0524">
    <property type="taxonomic scope" value="Bacteria"/>
</dbReference>
<reference evidence="7 8" key="1">
    <citation type="submission" date="2010-12" db="EMBL/GenBank/DDBJ databases">
        <title>Complete sequence of Ethanoligenens harbinense YUAN-3.</title>
        <authorList>
            <person name="Lucas S."/>
            <person name="Copeland A."/>
            <person name="Lapidus A."/>
            <person name="Cheng J.-F."/>
            <person name="Bruce D."/>
            <person name="Goodwin L."/>
            <person name="Pitluck S."/>
            <person name="Chertkov O."/>
            <person name="Misra M."/>
            <person name="Detter J.C."/>
            <person name="Han C."/>
            <person name="Tapia R."/>
            <person name="Land M."/>
            <person name="Hauser L."/>
            <person name="Jeffries C."/>
            <person name="Kyrpides N."/>
            <person name="Ivanova N."/>
            <person name="Mikhailova N."/>
            <person name="Wang A."/>
            <person name="Mouttaki H."/>
            <person name="He Z."/>
            <person name="Zhou J."/>
            <person name="Hemme C.L."/>
            <person name="Woyke T."/>
        </authorList>
    </citation>
    <scope>NUCLEOTIDE SEQUENCE [LARGE SCALE GENOMIC DNA]</scope>
    <source>
        <strain evidence="8">DSM 18485 / JCM 12961 / CGMCC 1.5033 / YUAN-3</strain>
    </source>
</reference>
<dbReference type="PANTHER" id="PTHR43085">
    <property type="entry name" value="HEXOKINASE FAMILY MEMBER"/>
    <property type="match status" value="1"/>
</dbReference>
<evidence type="ECO:0000256" key="3">
    <source>
        <dbReference type="ARBA" id="ARBA00022741"/>
    </source>
</evidence>
<dbReference type="GO" id="GO:0005524">
    <property type="term" value="F:ATP binding"/>
    <property type="evidence" value="ECO:0007669"/>
    <property type="project" value="UniProtKB-KW"/>
</dbReference>
<dbReference type="EMBL" id="CP002400">
    <property type="protein sequence ID" value="ADU27520.1"/>
    <property type="molecule type" value="Genomic_DNA"/>
</dbReference>
<dbReference type="SUPFAM" id="SSF53613">
    <property type="entry name" value="Ribokinase-like"/>
    <property type="match status" value="1"/>
</dbReference>
<dbReference type="PRINTS" id="PR00990">
    <property type="entry name" value="RIBOKINASE"/>
</dbReference>
<dbReference type="Proteomes" id="UP000001551">
    <property type="component" value="Chromosome"/>
</dbReference>
<comment type="similarity">
    <text evidence="1">Belongs to the carbohydrate kinase PfkB family.</text>
</comment>
<proteinExistence type="inferred from homology"/>
<dbReference type="CDD" id="cd01167">
    <property type="entry name" value="bac_FRK"/>
    <property type="match status" value="1"/>
</dbReference>
<dbReference type="GO" id="GO:0016301">
    <property type="term" value="F:kinase activity"/>
    <property type="evidence" value="ECO:0007669"/>
    <property type="project" value="UniProtKB-KW"/>
</dbReference>
<dbReference type="STRING" id="663278.Ethha_2002"/>
<organism evidence="7 8">
    <name type="scientific">Ethanoligenens harbinense (strain DSM 18485 / JCM 12961 / CGMCC 1.5033 / YUAN-3)</name>
    <dbReference type="NCBI Taxonomy" id="663278"/>
    <lineage>
        <taxon>Bacteria</taxon>
        <taxon>Bacillati</taxon>
        <taxon>Bacillota</taxon>
        <taxon>Clostridia</taxon>
        <taxon>Eubacteriales</taxon>
        <taxon>Oscillospiraceae</taxon>
        <taxon>Ethanoligenens</taxon>
    </lineage>
</organism>
<sequence>MFDVVAIGELLIDFTPAGVGGNGAALFARNPGGAPANVLASSSRLGAKTAFIGKVGDDDFGRFLKDTLDELGIDTHNLVLTDDVHTTLAFVHLDSSGDRSFSFYRKPGADVLLREDELDLNLLRQTGILHFGSLSLTDEPARSATFKAVQTAKDAGAVISYDPNYRAPLWNSREEAVEQMKAGLAYADVVKLSEEELALLTGETDLNAGARELQKAGASLVLVTLGKKGAYYRLGDRSNILPTYDVHTIDTNGAGDAFTGAVHYGLKGKSLKELRSLSTQELETIIDYANAVGSLVTGKSGAIPAMPLREDVLDCQMKVPHLIVED</sequence>
<dbReference type="Pfam" id="PF00294">
    <property type="entry name" value="PfkB"/>
    <property type="match status" value="1"/>
</dbReference>
<evidence type="ECO:0000256" key="1">
    <source>
        <dbReference type="ARBA" id="ARBA00010688"/>
    </source>
</evidence>
<dbReference type="InterPro" id="IPR002139">
    <property type="entry name" value="Ribo/fructo_kinase"/>
</dbReference>
<evidence type="ECO:0000313" key="8">
    <source>
        <dbReference type="Proteomes" id="UP000001551"/>
    </source>
</evidence>
<protein>
    <submittedName>
        <fullName evidence="7">PfkB domain protein</fullName>
    </submittedName>
</protein>
<accession>E6U348</accession>
<feature type="domain" description="Carbohydrate kinase PfkB" evidence="6">
    <location>
        <begin position="2"/>
        <end position="307"/>
    </location>
</feature>
<evidence type="ECO:0000259" key="6">
    <source>
        <dbReference type="Pfam" id="PF00294"/>
    </source>
</evidence>
<evidence type="ECO:0000313" key="7">
    <source>
        <dbReference type="EMBL" id="ADU27520.1"/>
    </source>
</evidence>
<keyword evidence="2" id="KW-0808">Transferase</keyword>
<dbReference type="RefSeq" id="WP_013485868.1">
    <property type="nucleotide sequence ID" value="NC_014828.1"/>
</dbReference>
<keyword evidence="3" id="KW-0547">Nucleotide-binding</keyword>
<evidence type="ECO:0000256" key="2">
    <source>
        <dbReference type="ARBA" id="ARBA00022679"/>
    </source>
</evidence>
<keyword evidence="5" id="KW-0067">ATP-binding</keyword>
<dbReference type="InterPro" id="IPR029056">
    <property type="entry name" value="Ribokinase-like"/>
</dbReference>
<keyword evidence="4" id="KW-0418">Kinase</keyword>
<evidence type="ECO:0000256" key="5">
    <source>
        <dbReference type="ARBA" id="ARBA00022840"/>
    </source>
</evidence>
<dbReference type="AlphaFoldDB" id="E6U348"/>
<dbReference type="KEGG" id="eha:Ethha_2002"/>